<dbReference type="EMBL" id="JBBYHR010000010">
    <property type="protein sequence ID" value="MEL1245808.1"/>
    <property type="molecule type" value="Genomic_DNA"/>
</dbReference>
<organism evidence="1 2">
    <name type="scientific">Flavobacterium arundinis</name>
    <dbReference type="NCBI Taxonomy" id="3139143"/>
    <lineage>
        <taxon>Bacteria</taxon>
        <taxon>Pseudomonadati</taxon>
        <taxon>Bacteroidota</taxon>
        <taxon>Flavobacteriia</taxon>
        <taxon>Flavobacteriales</taxon>
        <taxon>Flavobacteriaceae</taxon>
        <taxon>Flavobacterium</taxon>
    </lineage>
</organism>
<protein>
    <recommendedName>
        <fullName evidence="3">DUF4375 domain-containing protein</fullName>
    </recommendedName>
</protein>
<accession>A0ABU9I058</accession>
<evidence type="ECO:0000313" key="2">
    <source>
        <dbReference type="Proteomes" id="UP001464555"/>
    </source>
</evidence>
<name>A0ABU9I058_9FLAO</name>
<proteinExistence type="predicted"/>
<comment type="caution">
    <text evidence="1">The sequence shown here is derived from an EMBL/GenBank/DDBJ whole genome shotgun (WGS) entry which is preliminary data.</text>
</comment>
<reference evidence="1 2" key="1">
    <citation type="submission" date="2024-04" db="EMBL/GenBank/DDBJ databases">
        <title>Flavobacterium sp. DGU11 16S ribosomal RNA gene Genome sequencing and assembly.</title>
        <authorList>
            <person name="Park S."/>
        </authorList>
    </citation>
    <scope>NUCLEOTIDE SEQUENCE [LARGE SCALE GENOMIC DNA]</scope>
    <source>
        <strain evidence="1 2">DGU11</strain>
    </source>
</reference>
<evidence type="ECO:0000313" key="1">
    <source>
        <dbReference type="EMBL" id="MEL1245808.1"/>
    </source>
</evidence>
<dbReference type="PROSITE" id="PS51257">
    <property type="entry name" value="PROKAR_LIPOPROTEIN"/>
    <property type="match status" value="1"/>
</dbReference>
<dbReference type="Proteomes" id="UP001464555">
    <property type="component" value="Unassembled WGS sequence"/>
</dbReference>
<keyword evidence="2" id="KW-1185">Reference proteome</keyword>
<dbReference type="RefSeq" id="WP_341698105.1">
    <property type="nucleotide sequence ID" value="NZ_JBBYHR010000010.1"/>
</dbReference>
<gene>
    <name evidence="1" type="ORF">AAEO56_16160</name>
</gene>
<sequence>MKKFTAALAFLAILSCKNDSVKPINGTEVAEVEQAGDSTITGRSEGLKKERDIEKVIADLQVAIANSTPSNRKELLTKYLQYGPEMDGAVAESYANFAFEYEQDHTSDFYSVLTATDEPLLQQWAEEAASEVAIQIETEAEAEAFFQDLKDISEAKAANLDATQKHLFALYHTQLEKAAYTLLRN</sequence>
<evidence type="ECO:0008006" key="3">
    <source>
        <dbReference type="Google" id="ProtNLM"/>
    </source>
</evidence>